<organism evidence="10 11">
    <name type="scientific">Dimorphilus gyrociliatus</name>
    <dbReference type="NCBI Taxonomy" id="2664684"/>
    <lineage>
        <taxon>Eukaryota</taxon>
        <taxon>Metazoa</taxon>
        <taxon>Spiralia</taxon>
        <taxon>Lophotrochozoa</taxon>
        <taxon>Annelida</taxon>
        <taxon>Polychaeta</taxon>
        <taxon>Polychaeta incertae sedis</taxon>
        <taxon>Dinophilidae</taxon>
        <taxon>Dimorphilus</taxon>
    </lineage>
</organism>
<dbReference type="Gene3D" id="2.40.50.140">
    <property type="entry name" value="Nucleic acid-binding proteins"/>
    <property type="match status" value="2"/>
</dbReference>
<keyword evidence="2" id="KW-0159">Chromosome partition</keyword>
<dbReference type="InterPro" id="IPR011641">
    <property type="entry name" value="Tyr-kin_ephrin_A/B_rcpt-like"/>
</dbReference>
<comment type="similarity">
    <text evidence="1">Belongs to the MIP18 family.</text>
</comment>
<protein>
    <submittedName>
        <fullName evidence="10">DgyrCDS10850</fullName>
    </submittedName>
</protein>
<proteinExistence type="inferred from homology"/>
<evidence type="ECO:0000256" key="4">
    <source>
        <dbReference type="ARBA" id="ARBA00023254"/>
    </source>
</evidence>
<dbReference type="SMART" id="SM01411">
    <property type="entry name" value="Ephrin_rec_like"/>
    <property type="match status" value="1"/>
</dbReference>
<dbReference type="InterPro" id="IPR034904">
    <property type="entry name" value="FSCA_dom_sf"/>
</dbReference>
<feature type="domain" description="Replication protein A OB" evidence="8">
    <location>
        <begin position="321"/>
        <end position="394"/>
    </location>
</feature>
<accession>A0A7I8W2L3</accession>
<keyword evidence="11" id="KW-1185">Reference proteome</keyword>
<dbReference type="InterPro" id="IPR009030">
    <property type="entry name" value="Growth_fac_rcpt_cys_sf"/>
</dbReference>
<dbReference type="Pfam" id="PF01883">
    <property type="entry name" value="FeS_assembly_P"/>
    <property type="match status" value="1"/>
</dbReference>
<evidence type="ECO:0000259" key="7">
    <source>
        <dbReference type="Pfam" id="PF07699"/>
    </source>
</evidence>
<reference evidence="10 11" key="1">
    <citation type="submission" date="2020-08" db="EMBL/GenBank/DDBJ databases">
        <authorList>
            <person name="Hejnol A."/>
        </authorList>
    </citation>
    <scope>NUCLEOTIDE SEQUENCE [LARGE SCALE GENOMIC DNA]</scope>
</reference>
<evidence type="ECO:0000259" key="6">
    <source>
        <dbReference type="Pfam" id="PF01883"/>
    </source>
</evidence>
<dbReference type="SUPFAM" id="SSF50249">
    <property type="entry name" value="Nucleic acid-binding proteins"/>
    <property type="match status" value="2"/>
</dbReference>
<evidence type="ECO:0000256" key="2">
    <source>
        <dbReference type="ARBA" id="ARBA00022829"/>
    </source>
</evidence>
<dbReference type="Gene3D" id="6.10.250.1280">
    <property type="match status" value="1"/>
</dbReference>
<evidence type="ECO:0000259" key="9">
    <source>
        <dbReference type="Pfam" id="PF24903"/>
    </source>
</evidence>
<dbReference type="InterPro" id="IPR031657">
    <property type="entry name" value="REPA_OB_2"/>
</dbReference>
<dbReference type="InterPro" id="IPR056880">
    <property type="entry name" value="OB_MEIOB_N"/>
</dbReference>
<dbReference type="GO" id="GO:0007059">
    <property type="term" value="P:chromosome segregation"/>
    <property type="evidence" value="ECO:0007669"/>
    <property type="project" value="UniProtKB-KW"/>
</dbReference>
<dbReference type="Pfam" id="PF16900">
    <property type="entry name" value="REPA_OB_2"/>
    <property type="match status" value="1"/>
</dbReference>
<dbReference type="Pfam" id="PF07699">
    <property type="entry name" value="Ephrin_rec_like"/>
    <property type="match status" value="1"/>
</dbReference>
<dbReference type="EMBL" id="CAJFCJ010000017">
    <property type="protein sequence ID" value="CAD5122422.1"/>
    <property type="molecule type" value="Genomic_DNA"/>
</dbReference>
<sequence length="747" mass="85260">MKVETEKFKTDKFDPIVKENMKILRNSPIGDALSLEKEVARRLVCRKGTRLIQGIQPVCEYCNKGSYRQAFQEPMTECQHCPFNFYNDHLGQSECKKCPSPNNYTLKKGAVSLEECVKYKFIDFNKEKKDGIFLIKDDDYIKPFNLGLVILGILIEKDNIMNILEKNTNYVNISELQNGMTGVTIVGIVIGRNGPRSFPSKRDHTVNKNVLLLTVRDSAHDFINVTCWGSLDYINNLSYEFIVGSCVEISNPTIQVKPLNGSSDYYSPTTPSHFILHAGEHKATVKMYLGADRESYLELQRIPTKSPYDFYSFESIIEAGKQETGSICNILGVVRQVLKPRKFINKKGMKSKLCEIKLFDQSCDSFSLILWNDSFISMAEDWRPKQQILFATDVRLKYDLYRKRMTADTTSKTIITINPRTNQALNLYKYSTTVTFDSDDKISAESINLAQITEMYNISEIIQLQSIPPGEAGLLGYCGITYAYITFFPLDCSVEKLYGYKCQFCGVRVAKSASSCSNLSCATKHATKGFVKYFNIPMEITDECGTLKMCRFEGKTVEALLNHSVDEFITLSEEYRNKVKWQFMTERFKIFFKTSFADQETNPNPTVFQRSAEEEYINKNDDDEYDERDVFHMIRDIKDPEHPYSLEELNVLEKSLIEVNNENNKVIVQFTPTIPHCSLATLIGLSIRVKLLRDLPKRFKVDVVITPGTHASELAINKQLADKERVAAALENVHLLTVVNQCINGEN</sequence>
<dbReference type="InterPro" id="IPR002744">
    <property type="entry name" value="MIP18-like"/>
</dbReference>
<dbReference type="Gene3D" id="3.30.300.130">
    <property type="entry name" value="Fe-S cluster assembly (FSCA)"/>
    <property type="match status" value="1"/>
</dbReference>
<dbReference type="PANTHER" id="PTHR21166:SF2">
    <property type="entry name" value="CELL DIVISION CONTROL PROTEIN 24 OB DOMAIN-CONTAINING PROTEIN-RELATED"/>
    <property type="match status" value="1"/>
</dbReference>
<dbReference type="GO" id="GO:0097361">
    <property type="term" value="C:cytosolic [4Fe-4S] assembly targeting complex"/>
    <property type="evidence" value="ECO:0007669"/>
    <property type="project" value="UniProtKB-ARBA"/>
</dbReference>
<dbReference type="PANTHER" id="PTHR21166">
    <property type="entry name" value="CELL DIVISION CONTROL PROTEIN 24 OB DOMAIN-CONTAINING PROTEIN-RELATED"/>
    <property type="match status" value="1"/>
</dbReference>
<dbReference type="SUPFAM" id="SSF117916">
    <property type="entry name" value="Fe-S cluster assembly (FSCA) domain-like"/>
    <property type="match status" value="1"/>
</dbReference>
<evidence type="ECO:0000256" key="5">
    <source>
        <dbReference type="ARBA" id="ARBA00038329"/>
    </source>
</evidence>
<dbReference type="GO" id="GO:0000712">
    <property type="term" value="P:resolution of meiotic recombination intermediates"/>
    <property type="evidence" value="ECO:0007669"/>
    <property type="project" value="TreeGrafter"/>
</dbReference>
<keyword evidence="3" id="KW-0238">DNA-binding</keyword>
<comment type="caution">
    <text evidence="10">The sequence shown here is derived from an EMBL/GenBank/DDBJ whole genome shotgun (WGS) entry which is preliminary data.</text>
</comment>
<evidence type="ECO:0000256" key="3">
    <source>
        <dbReference type="ARBA" id="ARBA00023125"/>
    </source>
</evidence>
<dbReference type="OrthoDB" id="9937820at2759"/>
<dbReference type="Pfam" id="PF24903">
    <property type="entry name" value="OB_MEIOB_N"/>
    <property type="match status" value="1"/>
</dbReference>
<dbReference type="InterPro" id="IPR052469">
    <property type="entry name" value="MEIOB"/>
</dbReference>
<gene>
    <name evidence="10" type="ORF">DGYR_LOCUS10235</name>
</gene>
<feature type="domain" description="MEIOB-like N-terminal" evidence="9">
    <location>
        <begin position="167"/>
        <end position="305"/>
    </location>
</feature>
<comment type="similarity">
    <text evidence="5">Belongs to the MEIOB family.</text>
</comment>
<dbReference type="SUPFAM" id="SSF57184">
    <property type="entry name" value="Growth factor receptor domain"/>
    <property type="match status" value="1"/>
</dbReference>
<dbReference type="AlphaFoldDB" id="A0A7I8W2L3"/>
<dbReference type="Gene3D" id="2.10.50.10">
    <property type="entry name" value="Tumor Necrosis Factor Receptor, subunit A, domain 2"/>
    <property type="match status" value="1"/>
</dbReference>
<keyword evidence="4" id="KW-0469">Meiosis</keyword>
<dbReference type="GO" id="GO:0003697">
    <property type="term" value="F:single-stranded DNA binding"/>
    <property type="evidence" value="ECO:0007669"/>
    <property type="project" value="TreeGrafter"/>
</dbReference>
<evidence type="ECO:0000256" key="1">
    <source>
        <dbReference type="ARBA" id="ARBA00010381"/>
    </source>
</evidence>
<evidence type="ECO:0000313" key="10">
    <source>
        <dbReference type="EMBL" id="CAD5122422.1"/>
    </source>
</evidence>
<evidence type="ECO:0000313" key="11">
    <source>
        <dbReference type="Proteomes" id="UP000549394"/>
    </source>
</evidence>
<feature type="domain" description="Tyrosine-protein kinase ephrin type A/B receptor-like" evidence="7">
    <location>
        <begin position="75"/>
        <end position="116"/>
    </location>
</feature>
<dbReference type="InterPro" id="IPR012340">
    <property type="entry name" value="NA-bd_OB-fold"/>
</dbReference>
<evidence type="ECO:0000259" key="8">
    <source>
        <dbReference type="Pfam" id="PF16900"/>
    </source>
</evidence>
<dbReference type="GO" id="GO:0008310">
    <property type="term" value="F:single-stranded DNA 3'-5' DNA exonuclease activity"/>
    <property type="evidence" value="ECO:0007669"/>
    <property type="project" value="TreeGrafter"/>
</dbReference>
<dbReference type="Proteomes" id="UP000549394">
    <property type="component" value="Unassembled WGS sequence"/>
</dbReference>
<dbReference type="FunFam" id="3.30.300.130:FF:000005">
    <property type="entry name" value="Mitotic spindle-associated mmxd complex subunit"/>
    <property type="match status" value="1"/>
</dbReference>
<name>A0A7I8W2L3_9ANNE</name>
<feature type="domain" description="MIP18 family-like" evidence="6">
    <location>
        <begin position="628"/>
        <end position="703"/>
    </location>
</feature>